<proteinExistence type="predicted"/>
<keyword evidence="2" id="KW-1185">Reference proteome</keyword>
<name>A0A8H3TUN2_9TREE</name>
<reference evidence="1" key="1">
    <citation type="submission" date="2020-07" db="EMBL/GenBank/DDBJ databases">
        <title>Draft Genome Sequence of a Deep-Sea Yeast, Naganishia (Cryptococcus) liquefaciens strain N6.</title>
        <authorList>
            <person name="Han Y.W."/>
            <person name="Kajitani R."/>
            <person name="Morimoto H."/>
            <person name="Parhat M."/>
            <person name="Tsubouchi H."/>
            <person name="Bakenova O."/>
            <person name="Ogata M."/>
            <person name="Argunhan B."/>
            <person name="Aoki R."/>
            <person name="Kajiwara S."/>
            <person name="Itoh T."/>
            <person name="Iwasaki H."/>
        </authorList>
    </citation>
    <scope>NUCLEOTIDE SEQUENCE</scope>
    <source>
        <strain evidence="1">N6</strain>
    </source>
</reference>
<evidence type="ECO:0000313" key="1">
    <source>
        <dbReference type="EMBL" id="GHJ87482.1"/>
    </source>
</evidence>
<protein>
    <submittedName>
        <fullName evidence="1">Uncharacterized protein</fullName>
    </submittedName>
</protein>
<dbReference type="EMBL" id="BLZA01000021">
    <property type="protein sequence ID" value="GHJ87482.1"/>
    <property type="molecule type" value="Genomic_DNA"/>
</dbReference>
<gene>
    <name evidence="1" type="ORF">NliqN6_3884</name>
</gene>
<dbReference type="Proteomes" id="UP000620104">
    <property type="component" value="Unassembled WGS sequence"/>
</dbReference>
<dbReference type="AlphaFoldDB" id="A0A8H3TUN2"/>
<comment type="caution">
    <text evidence="1">The sequence shown here is derived from an EMBL/GenBank/DDBJ whole genome shotgun (WGS) entry which is preliminary data.</text>
</comment>
<evidence type="ECO:0000313" key="2">
    <source>
        <dbReference type="Proteomes" id="UP000620104"/>
    </source>
</evidence>
<sequence length="202" mass="22240">MLFRLKDTRVTDRHEQYSTYLTQLVIKLYQGFDTGMIAMLGHLRPMGLVSMLDRLLDENLGLEDVARSLYGAPEIAPTDRREWLTKVLAECKGPAVYIGQDENPPARHVICTRDALLVLGVSSVGERLKVGVLDEIPRASLASVLLLQHGDSCSLEVNHAPPEGLACAIFAFAVTDVTVIQRLFRAGIVDVQVIGDELTVPF</sequence>
<organism evidence="1 2">
    <name type="scientific">Naganishia liquefaciens</name>
    <dbReference type="NCBI Taxonomy" id="104408"/>
    <lineage>
        <taxon>Eukaryota</taxon>
        <taxon>Fungi</taxon>
        <taxon>Dikarya</taxon>
        <taxon>Basidiomycota</taxon>
        <taxon>Agaricomycotina</taxon>
        <taxon>Tremellomycetes</taxon>
        <taxon>Filobasidiales</taxon>
        <taxon>Filobasidiaceae</taxon>
        <taxon>Naganishia</taxon>
    </lineage>
</organism>
<accession>A0A8H3TUN2</accession>